<dbReference type="PANTHER" id="PTHR33204">
    <property type="entry name" value="TRANSCRIPTIONAL REGULATOR, MARR FAMILY"/>
    <property type="match status" value="1"/>
</dbReference>
<keyword evidence="3" id="KW-0804">Transcription</keyword>
<feature type="compositionally biased region" description="Basic and acidic residues" evidence="4">
    <location>
        <begin position="181"/>
        <end position="200"/>
    </location>
</feature>
<dbReference type="InterPro" id="IPR002577">
    <property type="entry name" value="HTH_HxlR"/>
</dbReference>
<dbReference type="PROSITE" id="PS51118">
    <property type="entry name" value="HTH_HXLR"/>
    <property type="match status" value="1"/>
</dbReference>
<dbReference type="PANTHER" id="PTHR33204:SF18">
    <property type="entry name" value="TRANSCRIPTIONAL REGULATORY PROTEIN"/>
    <property type="match status" value="1"/>
</dbReference>
<protein>
    <submittedName>
        <fullName evidence="6">Helix-turn-helix transcriptional regulator</fullName>
    </submittedName>
</protein>
<evidence type="ECO:0000256" key="2">
    <source>
        <dbReference type="ARBA" id="ARBA00023125"/>
    </source>
</evidence>
<dbReference type="Gene3D" id="1.10.10.10">
    <property type="entry name" value="Winged helix-like DNA-binding domain superfamily/Winged helix DNA-binding domain"/>
    <property type="match status" value="1"/>
</dbReference>
<keyword evidence="1" id="KW-0805">Transcription regulation</keyword>
<dbReference type="Pfam" id="PF01638">
    <property type="entry name" value="HxlR"/>
    <property type="match status" value="1"/>
</dbReference>
<dbReference type="SUPFAM" id="SSF46785">
    <property type="entry name" value="Winged helix' DNA-binding domain"/>
    <property type="match status" value="1"/>
</dbReference>
<dbReference type="AlphaFoldDB" id="A0A5J5KA35"/>
<evidence type="ECO:0000313" key="6">
    <source>
        <dbReference type="EMBL" id="KAA9381552.1"/>
    </source>
</evidence>
<evidence type="ECO:0000256" key="3">
    <source>
        <dbReference type="ARBA" id="ARBA00023163"/>
    </source>
</evidence>
<feature type="compositionally biased region" description="Basic and acidic residues" evidence="4">
    <location>
        <begin position="161"/>
        <end position="170"/>
    </location>
</feature>
<evidence type="ECO:0000256" key="1">
    <source>
        <dbReference type="ARBA" id="ARBA00023015"/>
    </source>
</evidence>
<reference evidence="6 7" key="1">
    <citation type="submission" date="2019-09" db="EMBL/GenBank/DDBJ databases">
        <title>Screening of Novel Bioactive Compounds from Soil-Associated.</title>
        <authorList>
            <person name="Gong X."/>
        </authorList>
    </citation>
    <scope>NUCLEOTIDE SEQUENCE [LARGE SCALE GENOMIC DNA]</scope>
    <source>
        <strain evidence="6 7">Gxj-6</strain>
    </source>
</reference>
<dbReference type="InterPro" id="IPR036388">
    <property type="entry name" value="WH-like_DNA-bd_sf"/>
</dbReference>
<dbReference type="InterPro" id="IPR036390">
    <property type="entry name" value="WH_DNA-bd_sf"/>
</dbReference>
<name>A0A5J5KA35_9ACTN</name>
<evidence type="ECO:0000313" key="7">
    <source>
        <dbReference type="Proteomes" id="UP000327011"/>
    </source>
</evidence>
<evidence type="ECO:0000259" key="5">
    <source>
        <dbReference type="PROSITE" id="PS51118"/>
    </source>
</evidence>
<dbReference type="RefSeq" id="WP_150930336.1">
    <property type="nucleotide sequence ID" value="NZ_VYTZ01000001.1"/>
</dbReference>
<keyword evidence="2" id="KW-0238">DNA-binding</keyword>
<evidence type="ECO:0000256" key="4">
    <source>
        <dbReference type="SAM" id="MobiDB-lite"/>
    </source>
</evidence>
<sequence>MRDEPRSGCPINGSVEALGDRWSLIVLRDMIFGGRRHFRDLLAGSMEGIASNILSSRLKALVAKGLLTHEEAGRGRRGTYSLTEAGIQTVPIMVALGSWGLRHLPATPELAVRARLLEEGGPPLWEDLMDELREAHLGIPRPDPARPRASQLLQEAYERVVAEGRPDRPAPRRGRGSVDFVDDRDPEAGENMARDFGLRR</sequence>
<accession>A0A5J5KA35</accession>
<keyword evidence="7" id="KW-1185">Reference proteome</keyword>
<feature type="region of interest" description="Disordered" evidence="4">
    <location>
        <begin position="161"/>
        <end position="200"/>
    </location>
</feature>
<gene>
    <name evidence="6" type="ORF">F5972_01565</name>
</gene>
<dbReference type="EMBL" id="VYTZ01000001">
    <property type="protein sequence ID" value="KAA9381552.1"/>
    <property type="molecule type" value="Genomic_DNA"/>
</dbReference>
<dbReference type="GO" id="GO:0003677">
    <property type="term" value="F:DNA binding"/>
    <property type="evidence" value="ECO:0007669"/>
    <property type="project" value="UniProtKB-KW"/>
</dbReference>
<feature type="domain" description="HTH hxlR-type" evidence="5">
    <location>
        <begin position="9"/>
        <end position="108"/>
    </location>
</feature>
<dbReference type="Proteomes" id="UP000327011">
    <property type="component" value="Unassembled WGS sequence"/>
</dbReference>
<proteinExistence type="predicted"/>
<comment type="caution">
    <text evidence="6">The sequence shown here is derived from an EMBL/GenBank/DDBJ whole genome shotgun (WGS) entry which is preliminary data.</text>
</comment>
<organism evidence="6 7">
    <name type="scientific">Microbispora cellulosiformans</name>
    <dbReference type="NCBI Taxonomy" id="2614688"/>
    <lineage>
        <taxon>Bacteria</taxon>
        <taxon>Bacillati</taxon>
        <taxon>Actinomycetota</taxon>
        <taxon>Actinomycetes</taxon>
        <taxon>Streptosporangiales</taxon>
        <taxon>Streptosporangiaceae</taxon>
        <taxon>Microbispora</taxon>
    </lineage>
</organism>